<evidence type="ECO:0000256" key="1">
    <source>
        <dbReference type="ARBA" id="ARBA00004196"/>
    </source>
</evidence>
<dbReference type="GO" id="GO:0046872">
    <property type="term" value="F:metal ion binding"/>
    <property type="evidence" value="ECO:0007669"/>
    <property type="project" value="UniProtKB-KW"/>
</dbReference>
<comment type="subcellular location">
    <subcellularLocation>
        <location evidence="1">Cell envelope</location>
    </subcellularLocation>
</comment>
<evidence type="ECO:0000256" key="2">
    <source>
        <dbReference type="ARBA" id="ARBA00022448"/>
    </source>
</evidence>
<dbReference type="EMBL" id="CP108021">
    <property type="protein sequence ID" value="WUM21882.1"/>
    <property type="molecule type" value="Genomic_DNA"/>
</dbReference>
<evidence type="ECO:0000256" key="3">
    <source>
        <dbReference type="ARBA" id="ARBA00022723"/>
    </source>
</evidence>
<name>A0AAU4K7A1_9NOCA</name>
<evidence type="ECO:0000313" key="6">
    <source>
        <dbReference type="EMBL" id="WUM21882.1"/>
    </source>
</evidence>
<dbReference type="PANTHER" id="PTHR42953:SF1">
    <property type="entry name" value="METAL-BINDING PROTEIN HI_0362-RELATED"/>
    <property type="match status" value="1"/>
</dbReference>
<sequence>MSSKTVRGVSARVAGLAAAVIAATVVAGCSGDTTEAAGAPGEPVVVASTDVWGSVAAAVAGKDAGVTSLYTSPDGDPHEFEATARDTAKVFDADVVVLNGADYDAYMEKAPKNPDAKVISAYDAYKKINPSAPTGAGEVNEHFFYDFDVVKAVASDIADALAEKFPADKDAFAANAKQFEDKVTDLQTTLASIKAAHAGAKVAQTEPLAAYLLAEAGLVDATPSSFTDAVEAGNDPPAAAVATTEDLVRNKTVSALLYNTQAVDETTKRLLAAADSDGLPVVKLTETLPSGVTDYVAWQKATVDAIAASLSR</sequence>
<proteinExistence type="predicted"/>
<keyword evidence="7" id="KW-1185">Reference proteome</keyword>
<gene>
    <name evidence="6" type="ORF">OG579_09000</name>
</gene>
<dbReference type="Proteomes" id="UP001432128">
    <property type="component" value="Chromosome"/>
</dbReference>
<dbReference type="Pfam" id="PF01297">
    <property type="entry name" value="ZnuA"/>
    <property type="match status" value="1"/>
</dbReference>
<evidence type="ECO:0000256" key="5">
    <source>
        <dbReference type="SAM" id="SignalP"/>
    </source>
</evidence>
<protein>
    <submittedName>
        <fullName evidence="6">Zinc ABC transporter substrate-binding protein</fullName>
    </submittedName>
</protein>
<evidence type="ECO:0000256" key="4">
    <source>
        <dbReference type="ARBA" id="ARBA00022729"/>
    </source>
</evidence>
<dbReference type="PANTHER" id="PTHR42953">
    <property type="entry name" value="HIGH-AFFINITY ZINC UPTAKE SYSTEM PROTEIN ZNUA-RELATED"/>
    <property type="match status" value="1"/>
</dbReference>
<dbReference type="GO" id="GO:0030313">
    <property type="term" value="C:cell envelope"/>
    <property type="evidence" value="ECO:0007669"/>
    <property type="project" value="UniProtKB-SubCell"/>
</dbReference>
<accession>A0AAU4K7A1</accession>
<feature type="chain" id="PRO_5043413395" evidence="5">
    <location>
        <begin position="23"/>
        <end position="312"/>
    </location>
</feature>
<dbReference type="AlphaFoldDB" id="A0AAU4K7A1"/>
<keyword evidence="2" id="KW-0813">Transport</keyword>
<dbReference type="GO" id="GO:0030001">
    <property type="term" value="P:metal ion transport"/>
    <property type="evidence" value="ECO:0007669"/>
    <property type="project" value="InterPro"/>
</dbReference>
<dbReference type="InterPro" id="IPR050492">
    <property type="entry name" value="Bact_metal-bind_prot9"/>
</dbReference>
<keyword evidence="4 5" id="KW-0732">Signal</keyword>
<dbReference type="SUPFAM" id="SSF53807">
    <property type="entry name" value="Helical backbone' metal receptor"/>
    <property type="match status" value="1"/>
</dbReference>
<dbReference type="InterPro" id="IPR006127">
    <property type="entry name" value="ZnuA-like"/>
</dbReference>
<keyword evidence="3" id="KW-0479">Metal-binding</keyword>
<reference evidence="6 7" key="1">
    <citation type="submission" date="2022-10" db="EMBL/GenBank/DDBJ databases">
        <title>The complete genomes of actinobacterial strains from the NBC collection.</title>
        <authorList>
            <person name="Joergensen T.S."/>
            <person name="Alvarez Arevalo M."/>
            <person name="Sterndorff E.B."/>
            <person name="Faurdal D."/>
            <person name="Vuksanovic O."/>
            <person name="Mourched A.-S."/>
            <person name="Charusanti P."/>
            <person name="Shaw S."/>
            <person name="Blin K."/>
            <person name="Weber T."/>
        </authorList>
    </citation>
    <scope>NUCLEOTIDE SEQUENCE [LARGE SCALE GENOMIC DNA]</scope>
    <source>
        <strain evidence="6 7">NBC_00319</strain>
    </source>
</reference>
<dbReference type="KEGG" id="whr:OG579_09000"/>
<dbReference type="RefSeq" id="WP_328858854.1">
    <property type="nucleotide sequence ID" value="NZ_CP108021.1"/>
</dbReference>
<evidence type="ECO:0000313" key="7">
    <source>
        <dbReference type="Proteomes" id="UP001432128"/>
    </source>
</evidence>
<organism evidence="6 7">
    <name type="scientific">Williamsia herbipolensis</name>
    <dbReference type="NCBI Taxonomy" id="1603258"/>
    <lineage>
        <taxon>Bacteria</taxon>
        <taxon>Bacillati</taxon>
        <taxon>Actinomycetota</taxon>
        <taxon>Actinomycetes</taxon>
        <taxon>Mycobacteriales</taxon>
        <taxon>Nocardiaceae</taxon>
        <taxon>Williamsia</taxon>
    </lineage>
</organism>
<dbReference type="Gene3D" id="3.40.50.1980">
    <property type="entry name" value="Nitrogenase molybdenum iron protein domain"/>
    <property type="match status" value="1"/>
</dbReference>
<feature type="signal peptide" evidence="5">
    <location>
        <begin position="1"/>
        <end position="22"/>
    </location>
</feature>
<dbReference type="PROSITE" id="PS51257">
    <property type="entry name" value="PROKAR_LIPOPROTEIN"/>
    <property type="match status" value="1"/>
</dbReference>